<dbReference type="Proteomes" id="UP000712673">
    <property type="component" value="Unassembled WGS sequence"/>
</dbReference>
<evidence type="ECO:0000313" key="2">
    <source>
        <dbReference type="Proteomes" id="UP000712673"/>
    </source>
</evidence>
<dbReference type="AlphaFoldDB" id="A0A938B1D1"/>
<accession>A0A938B1D1</accession>
<dbReference type="EMBL" id="VGLS01000074">
    <property type="protein sequence ID" value="MBM3222946.1"/>
    <property type="molecule type" value="Genomic_DNA"/>
</dbReference>
<reference evidence="1" key="1">
    <citation type="submission" date="2019-03" db="EMBL/GenBank/DDBJ databases">
        <title>Lake Tanganyika Metagenome-Assembled Genomes (MAGs).</title>
        <authorList>
            <person name="Tran P."/>
        </authorList>
    </citation>
    <scope>NUCLEOTIDE SEQUENCE</scope>
    <source>
        <strain evidence="1">K_DeepCast_65m_m2_066</strain>
    </source>
</reference>
<protein>
    <submittedName>
        <fullName evidence="1">Uncharacterized protein</fullName>
    </submittedName>
</protein>
<comment type="caution">
    <text evidence="1">The sequence shown here is derived from an EMBL/GenBank/DDBJ whole genome shotgun (WGS) entry which is preliminary data.</text>
</comment>
<organism evidence="1 2">
    <name type="scientific">Tectimicrobiota bacterium</name>
    <dbReference type="NCBI Taxonomy" id="2528274"/>
    <lineage>
        <taxon>Bacteria</taxon>
        <taxon>Pseudomonadati</taxon>
        <taxon>Nitrospinota/Tectimicrobiota group</taxon>
        <taxon>Candidatus Tectimicrobiota</taxon>
    </lineage>
</organism>
<gene>
    <name evidence="1" type="ORF">FJZ47_03960</name>
</gene>
<evidence type="ECO:0000313" key="1">
    <source>
        <dbReference type="EMBL" id="MBM3222946.1"/>
    </source>
</evidence>
<sequence length="191" mass="21476">MPDTDPNQVCLTGENSFIRLQLEENGAQMTRVSHWRILYSPGGPGHVLFIQSDVTDNQVYIYSDNIAMTRWLQGEIESLLYAPFADQTIPVIEAVFSKSGDHWSFWTETVESDDAHIALTWYDFGEPFMLTVAAGSVPGRPHGVYSCFIPARRAQVTFNDRVAVGTPFPQKRGDRDSSTACLAWSETWVRP</sequence>
<proteinExistence type="predicted"/>
<name>A0A938B1D1_UNCTE</name>